<gene>
    <name evidence="1" type="ORF">QPL79_02870</name>
</gene>
<comment type="caution">
    <text evidence="1">The sequence shown here is derived from an EMBL/GenBank/DDBJ whole genome shotgun (WGS) entry which is preliminary data.</text>
</comment>
<dbReference type="AlphaFoldDB" id="A0ABD4Z5W8"/>
<evidence type="ECO:0000313" key="1">
    <source>
        <dbReference type="EMBL" id="MDK6028305.1"/>
    </source>
</evidence>
<proteinExistence type="predicted"/>
<sequence>MLELGGFGSGPGLRPVAPTPLGAWVIDLSLPWRHRLDHMHLVFLLSIARD</sequence>
<dbReference type="Proteomes" id="UP001529235">
    <property type="component" value="Unassembled WGS sequence"/>
</dbReference>
<dbReference type="RefSeq" id="WP_285273272.1">
    <property type="nucleotide sequence ID" value="NZ_JASNVW010000001.1"/>
</dbReference>
<accession>A0ABD4Z5W8</accession>
<reference evidence="1 2" key="1">
    <citation type="submission" date="2023-05" db="EMBL/GenBank/DDBJ databases">
        <title>A new hyperthermophilic archaea 'Ignisphaera cupida' sp. nov. and description of the family 'Ignisphaeraceae' fam. nov.</title>
        <authorList>
            <person name="Podosokorskaya O.A."/>
            <person name="Elcheninov A.G."/>
            <person name="Klukina A."/>
            <person name="Merkel A.Y."/>
        </authorList>
    </citation>
    <scope>NUCLEOTIDE SEQUENCE [LARGE SCALE GENOMIC DNA]</scope>
    <source>
        <strain evidence="1 2">4213-co</strain>
    </source>
</reference>
<organism evidence="1 2">
    <name type="scientific">Ignisphaera cupida</name>
    <dbReference type="NCBI Taxonomy" id="3050454"/>
    <lineage>
        <taxon>Archaea</taxon>
        <taxon>Thermoproteota</taxon>
        <taxon>Thermoprotei</taxon>
        <taxon>Desulfurococcales</taxon>
        <taxon>Desulfurococcaceae</taxon>
        <taxon>Ignisphaera</taxon>
    </lineage>
</organism>
<protein>
    <submittedName>
        <fullName evidence="1">Uncharacterized protein</fullName>
    </submittedName>
</protein>
<keyword evidence="2" id="KW-1185">Reference proteome</keyword>
<name>A0ABD4Z5W8_9CREN</name>
<evidence type="ECO:0000313" key="2">
    <source>
        <dbReference type="Proteomes" id="UP001529235"/>
    </source>
</evidence>
<dbReference type="EMBL" id="JASNVW010000001">
    <property type="protein sequence ID" value="MDK6028305.1"/>
    <property type="molecule type" value="Genomic_DNA"/>
</dbReference>